<reference evidence="3 4" key="1">
    <citation type="submission" date="2017-09" db="EMBL/GenBank/DDBJ databases">
        <title>WGS assembly of Aquilegia coerulea Goldsmith.</title>
        <authorList>
            <person name="Hodges S."/>
            <person name="Kramer E."/>
            <person name="Nordborg M."/>
            <person name="Tomkins J."/>
            <person name="Borevitz J."/>
            <person name="Derieg N."/>
            <person name="Yan J."/>
            <person name="Mihaltcheva S."/>
            <person name="Hayes R.D."/>
            <person name="Rokhsar D."/>
        </authorList>
    </citation>
    <scope>NUCLEOTIDE SEQUENCE [LARGE SCALE GENOMIC DNA]</scope>
    <source>
        <strain evidence="4">cv. Goldsmith</strain>
    </source>
</reference>
<protein>
    <submittedName>
        <fullName evidence="3">Uncharacterized protein</fullName>
    </submittedName>
</protein>
<dbReference type="Proteomes" id="UP000230069">
    <property type="component" value="Unassembled WGS sequence"/>
</dbReference>
<proteinExistence type="predicted"/>
<keyword evidence="1" id="KW-0175">Coiled coil</keyword>
<feature type="region of interest" description="Disordered" evidence="2">
    <location>
        <begin position="1"/>
        <end position="43"/>
    </location>
</feature>
<dbReference type="AlphaFoldDB" id="A0A2G5CH23"/>
<evidence type="ECO:0000256" key="1">
    <source>
        <dbReference type="ARBA" id="ARBA00023054"/>
    </source>
</evidence>
<dbReference type="GO" id="GO:0072699">
    <property type="term" value="P:protein localization to cortical microtubule cytoskeleton"/>
    <property type="evidence" value="ECO:0007669"/>
    <property type="project" value="TreeGrafter"/>
</dbReference>
<dbReference type="EMBL" id="KZ305072">
    <property type="protein sequence ID" value="PIA30605.1"/>
    <property type="molecule type" value="Genomic_DNA"/>
</dbReference>
<name>A0A2G5CH23_AQUCA</name>
<dbReference type="OrthoDB" id="754037at2759"/>
<dbReference type="PANTHER" id="PTHR31342:SF43">
    <property type="entry name" value="F11A17.16"/>
    <property type="match status" value="1"/>
</dbReference>
<dbReference type="EMBL" id="KZ305072">
    <property type="protein sequence ID" value="PIA30606.1"/>
    <property type="molecule type" value="Genomic_DNA"/>
</dbReference>
<dbReference type="PANTHER" id="PTHR31342">
    <property type="entry name" value="PROTEIN CHUP1, CHLOROPLASTIC"/>
    <property type="match status" value="1"/>
</dbReference>
<keyword evidence="4" id="KW-1185">Reference proteome</keyword>
<gene>
    <name evidence="3" type="ORF">AQUCO_05500135v1</name>
</gene>
<dbReference type="GO" id="GO:0055028">
    <property type="term" value="C:cortical microtubule"/>
    <property type="evidence" value="ECO:0007669"/>
    <property type="project" value="TreeGrafter"/>
</dbReference>
<evidence type="ECO:0000313" key="4">
    <source>
        <dbReference type="Proteomes" id="UP000230069"/>
    </source>
</evidence>
<dbReference type="InterPro" id="IPR040265">
    <property type="entry name" value="CHUP1/IPGA1-like"/>
</dbReference>
<dbReference type="STRING" id="218851.A0A2G5CH23"/>
<accession>A0A2G5CH23</accession>
<feature type="compositionally biased region" description="Pro residues" evidence="2">
    <location>
        <begin position="24"/>
        <end position="36"/>
    </location>
</feature>
<evidence type="ECO:0000256" key="2">
    <source>
        <dbReference type="SAM" id="MobiDB-lite"/>
    </source>
</evidence>
<sequence length="133" mass="14564">MSNPVTKVAAEQQKVKPSLAPLLTMPPPPPPPPLPCIPSRSSTTKKAPTLVEFYQTLTKCEGRKDARGPGIPNNRMPNYAHNSIVGEIQNLSSHLLAIKSDIETKGEFIKLLIEKIHSAAYTDIEDVLQFPIV</sequence>
<organism evidence="3 4">
    <name type="scientific">Aquilegia coerulea</name>
    <name type="common">Rocky mountain columbine</name>
    <dbReference type="NCBI Taxonomy" id="218851"/>
    <lineage>
        <taxon>Eukaryota</taxon>
        <taxon>Viridiplantae</taxon>
        <taxon>Streptophyta</taxon>
        <taxon>Embryophyta</taxon>
        <taxon>Tracheophyta</taxon>
        <taxon>Spermatophyta</taxon>
        <taxon>Magnoliopsida</taxon>
        <taxon>Ranunculales</taxon>
        <taxon>Ranunculaceae</taxon>
        <taxon>Thalictroideae</taxon>
        <taxon>Aquilegia</taxon>
    </lineage>
</organism>
<evidence type="ECO:0000313" key="3">
    <source>
        <dbReference type="EMBL" id="PIA30606.1"/>
    </source>
</evidence>